<evidence type="ECO:0000313" key="10">
    <source>
        <dbReference type="Proteomes" id="UP001549146"/>
    </source>
</evidence>
<evidence type="ECO:0000256" key="2">
    <source>
        <dbReference type="ARBA" id="ARBA00021310"/>
    </source>
</evidence>
<dbReference type="Gene3D" id="1.20.1440.120">
    <property type="entry name" value="Recombination protein O, C-terminal domain"/>
    <property type="match status" value="1"/>
</dbReference>
<evidence type="ECO:0000256" key="7">
    <source>
        <dbReference type="HAMAP-Rule" id="MF_00201"/>
    </source>
</evidence>
<dbReference type="HAMAP" id="MF_00201">
    <property type="entry name" value="RecO"/>
    <property type="match status" value="1"/>
</dbReference>
<evidence type="ECO:0000259" key="8">
    <source>
        <dbReference type="Pfam" id="PF11967"/>
    </source>
</evidence>
<dbReference type="SUPFAM" id="SSF50249">
    <property type="entry name" value="Nucleic acid-binding proteins"/>
    <property type="match status" value="1"/>
</dbReference>
<reference evidence="9 10" key="1">
    <citation type="submission" date="2024-06" db="EMBL/GenBank/DDBJ databases">
        <title>Genomic Encyclopedia of Type Strains, Phase IV (KMG-IV): sequencing the most valuable type-strain genomes for metagenomic binning, comparative biology and taxonomic classification.</title>
        <authorList>
            <person name="Goeker M."/>
        </authorList>
    </citation>
    <scope>NUCLEOTIDE SEQUENCE [LARGE SCALE GENOMIC DNA]</scope>
    <source>
        <strain evidence="9 10">DSM 29388</strain>
    </source>
</reference>
<dbReference type="Pfam" id="PF02565">
    <property type="entry name" value="RecO_C"/>
    <property type="match status" value="1"/>
</dbReference>
<evidence type="ECO:0000313" key="9">
    <source>
        <dbReference type="EMBL" id="MET3730689.1"/>
    </source>
</evidence>
<name>A0ABV2LRI3_9FLAO</name>
<dbReference type="PANTHER" id="PTHR33991">
    <property type="entry name" value="DNA REPAIR PROTEIN RECO"/>
    <property type="match status" value="1"/>
</dbReference>
<dbReference type="InterPro" id="IPR003717">
    <property type="entry name" value="RecO"/>
</dbReference>
<gene>
    <name evidence="7" type="primary">recO</name>
    <name evidence="9" type="ORF">ABID46_000241</name>
</gene>
<comment type="similarity">
    <text evidence="1 7">Belongs to the RecO family.</text>
</comment>
<dbReference type="SUPFAM" id="SSF57863">
    <property type="entry name" value="ArfGap/RecO-like zinc finger"/>
    <property type="match status" value="1"/>
</dbReference>
<comment type="function">
    <text evidence="7">Involved in DNA repair and RecF pathway recombination.</text>
</comment>
<dbReference type="InterPro" id="IPR037278">
    <property type="entry name" value="ARFGAP/RecO"/>
</dbReference>
<keyword evidence="10" id="KW-1185">Reference proteome</keyword>
<keyword evidence="4 7" id="KW-0233">DNA recombination</keyword>
<dbReference type="EMBL" id="JBEPMO010000001">
    <property type="protein sequence ID" value="MET3730689.1"/>
    <property type="molecule type" value="Genomic_DNA"/>
</dbReference>
<evidence type="ECO:0000256" key="5">
    <source>
        <dbReference type="ARBA" id="ARBA00023204"/>
    </source>
</evidence>
<dbReference type="RefSeq" id="WP_354505977.1">
    <property type="nucleotide sequence ID" value="NZ_JBEPMO010000001.1"/>
</dbReference>
<dbReference type="NCBIfam" id="TIGR00613">
    <property type="entry name" value="reco"/>
    <property type="match status" value="1"/>
</dbReference>
<sequence>MLVRTPAIVLSSHKYGDSARIVKFYTASVGIKSFIAKGAYSKKNRQNSLFIPLNQVELIYDDRQKKSLDFFREAKQIAHYKDLSSSPFKMTIALFIAEMLNLVLQEEEANQSLFAFLSESLLVFDDKEDVFSDFHLWFLLNLTKYLGFYPNIQNGAKYFDLQEGISSHEIPTGSYIAQDDLILFEKLMNLNFLTQTENQFSKSQRNSILNTILKYYEAHIFDFRHPKSLEVLVHVFE</sequence>
<protein>
    <recommendedName>
        <fullName evidence="2 7">DNA repair protein RecO</fullName>
    </recommendedName>
    <alternativeName>
        <fullName evidence="6 7">Recombination protein O</fullName>
    </alternativeName>
</protein>
<accession>A0ABV2LRI3</accession>
<evidence type="ECO:0000256" key="6">
    <source>
        <dbReference type="ARBA" id="ARBA00033409"/>
    </source>
</evidence>
<evidence type="ECO:0000256" key="4">
    <source>
        <dbReference type="ARBA" id="ARBA00023172"/>
    </source>
</evidence>
<keyword evidence="3 7" id="KW-0227">DNA damage</keyword>
<dbReference type="InterPro" id="IPR022572">
    <property type="entry name" value="DNA_rep/recomb_RecO_N"/>
</dbReference>
<comment type="caution">
    <text evidence="9">The sequence shown here is derived from an EMBL/GenBank/DDBJ whole genome shotgun (WGS) entry which is preliminary data.</text>
</comment>
<dbReference type="InterPro" id="IPR012340">
    <property type="entry name" value="NA-bd_OB-fold"/>
</dbReference>
<dbReference type="InterPro" id="IPR042242">
    <property type="entry name" value="RecO_C"/>
</dbReference>
<dbReference type="Pfam" id="PF11967">
    <property type="entry name" value="RecO_N"/>
    <property type="match status" value="1"/>
</dbReference>
<evidence type="ECO:0000256" key="3">
    <source>
        <dbReference type="ARBA" id="ARBA00022763"/>
    </source>
</evidence>
<dbReference type="Gene3D" id="2.40.50.140">
    <property type="entry name" value="Nucleic acid-binding proteins"/>
    <property type="match status" value="1"/>
</dbReference>
<dbReference type="PANTHER" id="PTHR33991:SF1">
    <property type="entry name" value="DNA REPAIR PROTEIN RECO"/>
    <property type="match status" value="1"/>
</dbReference>
<feature type="domain" description="DNA replication/recombination mediator RecO N-terminal" evidence="8">
    <location>
        <begin position="1"/>
        <end position="78"/>
    </location>
</feature>
<organism evidence="9 10">
    <name type="scientific">Moheibacter stercoris</name>
    <dbReference type="NCBI Taxonomy" id="1628251"/>
    <lineage>
        <taxon>Bacteria</taxon>
        <taxon>Pseudomonadati</taxon>
        <taxon>Bacteroidota</taxon>
        <taxon>Flavobacteriia</taxon>
        <taxon>Flavobacteriales</taxon>
        <taxon>Weeksellaceae</taxon>
        <taxon>Moheibacter</taxon>
    </lineage>
</organism>
<dbReference type="Proteomes" id="UP001549146">
    <property type="component" value="Unassembled WGS sequence"/>
</dbReference>
<proteinExistence type="inferred from homology"/>
<keyword evidence="5 7" id="KW-0234">DNA repair</keyword>
<evidence type="ECO:0000256" key="1">
    <source>
        <dbReference type="ARBA" id="ARBA00007452"/>
    </source>
</evidence>